<dbReference type="AlphaFoldDB" id="A0A3M7RW52"/>
<reference evidence="1 2" key="1">
    <citation type="journal article" date="2018" name="Sci. Rep.">
        <title>Genomic signatures of local adaptation to the degree of environmental predictability in rotifers.</title>
        <authorList>
            <person name="Franch-Gras L."/>
            <person name="Hahn C."/>
            <person name="Garcia-Roger E.M."/>
            <person name="Carmona M.J."/>
            <person name="Serra M."/>
            <person name="Gomez A."/>
        </authorList>
    </citation>
    <scope>NUCLEOTIDE SEQUENCE [LARGE SCALE GENOMIC DNA]</scope>
    <source>
        <strain evidence="1">HYR1</strain>
    </source>
</reference>
<evidence type="ECO:0000313" key="1">
    <source>
        <dbReference type="EMBL" id="RNA27555.1"/>
    </source>
</evidence>
<comment type="caution">
    <text evidence="1">The sequence shown here is derived from an EMBL/GenBank/DDBJ whole genome shotgun (WGS) entry which is preliminary data.</text>
</comment>
<protein>
    <submittedName>
        <fullName evidence="1">Uncharacterized protein</fullName>
    </submittedName>
</protein>
<accession>A0A3M7RW52</accession>
<evidence type="ECO:0000313" key="2">
    <source>
        <dbReference type="Proteomes" id="UP000276133"/>
    </source>
</evidence>
<dbReference type="Proteomes" id="UP000276133">
    <property type="component" value="Unassembled WGS sequence"/>
</dbReference>
<organism evidence="1 2">
    <name type="scientific">Brachionus plicatilis</name>
    <name type="common">Marine rotifer</name>
    <name type="synonym">Brachionus muelleri</name>
    <dbReference type="NCBI Taxonomy" id="10195"/>
    <lineage>
        <taxon>Eukaryota</taxon>
        <taxon>Metazoa</taxon>
        <taxon>Spiralia</taxon>
        <taxon>Gnathifera</taxon>
        <taxon>Rotifera</taxon>
        <taxon>Eurotatoria</taxon>
        <taxon>Monogononta</taxon>
        <taxon>Pseudotrocha</taxon>
        <taxon>Ploima</taxon>
        <taxon>Brachionidae</taxon>
        <taxon>Brachionus</taxon>
    </lineage>
</organism>
<dbReference type="EMBL" id="REGN01002531">
    <property type="protein sequence ID" value="RNA27555.1"/>
    <property type="molecule type" value="Genomic_DNA"/>
</dbReference>
<gene>
    <name evidence="1" type="ORF">BpHYR1_046688</name>
</gene>
<keyword evidence="2" id="KW-1185">Reference proteome</keyword>
<sequence>MFITWQSTRHCKFSERKQKKKRTYLEYVRNVEFNKWIYRQRCVNQMDSRTYFSSASTLKMPFNCVTPTLLELLTWEIIINSTGTTFEIRKFHIAINKLNAYGQTII</sequence>
<name>A0A3M7RW52_BRAPC</name>
<proteinExistence type="predicted"/>